<name>A0AC35GXK1_9BILA</name>
<evidence type="ECO:0000313" key="1">
    <source>
        <dbReference type="Proteomes" id="UP000887580"/>
    </source>
</evidence>
<proteinExistence type="predicted"/>
<accession>A0AC35GXK1</accession>
<organism evidence="1 2">
    <name type="scientific">Panagrolaimus sp. PS1159</name>
    <dbReference type="NCBI Taxonomy" id="55785"/>
    <lineage>
        <taxon>Eukaryota</taxon>
        <taxon>Metazoa</taxon>
        <taxon>Ecdysozoa</taxon>
        <taxon>Nematoda</taxon>
        <taxon>Chromadorea</taxon>
        <taxon>Rhabditida</taxon>
        <taxon>Tylenchina</taxon>
        <taxon>Panagrolaimomorpha</taxon>
        <taxon>Panagrolaimoidea</taxon>
        <taxon>Panagrolaimidae</taxon>
        <taxon>Panagrolaimus</taxon>
    </lineage>
</organism>
<evidence type="ECO:0000313" key="2">
    <source>
        <dbReference type="WBParaSite" id="PS1159_v2.g9269.t1"/>
    </source>
</evidence>
<dbReference type="Proteomes" id="UP000887580">
    <property type="component" value="Unplaced"/>
</dbReference>
<dbReference type="WBParaSite" id="PS1159_v2.g9269.t1">
    <property type="protein sequence ID" value="PS1159_v2.g9269.t1"/>
    <property type="gene ID" value="PS1159_v2.g9269"/>
</dbReference>
<protein>
    <submittedName>
        <fullName evidence="2">Glutamate-gated chloride channel</fullName>
    </submittedName>
</protein>
<sequence length="470" mass="54677">MNKQAFYPLNVCFINSGKYLLFISLIFAQFFILNISCYRVNESVSHVDPDANDQLILQKLLQTYDQRVRPPPTNVSENTGPVLVKVNILVRMISKIDVVNMEYGMQITFREQWYDRRLAFDHLNFPNYPKFLTVPHIKKDVWTPDTFFPTEKSAHRHMIDTENMFLRIYADGRVLYSVRLSLTLSCPMHLKLYPLDVQNCDFDLISYAHTTKDIEYEWDTEKGDPVQLKLGVGNDLPNFHLEKIDTKGLDCVSHTNTGSYACLRMRIKLSRLFSYYVFQLYIPTGMIVVVSWVSFWIDQRSTAGRVALGTLTMTTMTTVQSSINSKLPPVSYIKLVDYWLGTCQTFVFGALLEYAVVAYIDTNCKPAANRRQQIRKAQKRQFFMEETEFNYQPPCTCGIVQNPENTTFILCRPQISLREKFRKFFIKPDYLPAKIDYYARFLTPLAFIGFNAVYWSTCALLTSEYEKSHL</sequence>
<reference evidence="2" key="1">
    <citation type="submission" date="2022-11" db="UniProtKB">
        <authorList>
            <consortium name="WormBaseParasite"/>
        </authorList>
    </citation>
    <scope>IDENTIFICATION</scope>
</reference>